<feature type="domain" description="PASTA" evidence="12">
    <location>
        <begin position="687"/>
        <end position="756"/>
    </location>
</feature>
<dbReference type="PANTHER" id="PTHR43289:SF34">
    <property type="entry name" value="SERINE_THREONINE-PROTEIN KINASE YBDM-RELATED"/>
    <property type="match status" value="1"/>
</dbReference>
<evidence type="ECO:0000256" key="3">
    <source>
        <dbReference type="ARBA" id="ARBA00022679"/>
    </source>
</evidence>
<evidence type="ECO:0000256" key="8">
    <source>
        <dbReference type="ARBA" id="ARBA00048679"/>
    </source>
</evidence>
<dbReference type="SMART" id="SM00220">
    <property type="entry name" value="S_TKc"/>
    <property type="match status" value="1"/>
</dbReference>
<evidence type="ECO:0000259" key="11">
    <source>
        <dbReference type="PROSITE" id="PS50011"/>
    </source>
</evidence>
<keyword evidence="10" id="KW-1133">Transmembrane helix</keyword>
<evidence type="ECO:0000313" key="13">
    <source>
        <dbReference type="EMBL" id="MEK0306769.1"/>
    </source>
</evidence>
<dbReference type="Gene3D" id="3.30.200.20">
    <property type="entry name" value="Phosphorylase Kinase, domain 1"/>
    <property type="match status" value="1"/>
</dbReference>
<feature type="domain" description="PASTA" evidence="12">
    <location>
        <begin position="545"/>
        <end position="619"/>
    </location>
</feature>
<dbReference type="EMBL" id="JBANBB010000001">
    <property type="protein sequence ID" value="MEK0306769.1"/>
    <property type="molecule type" value="Genomic_DNA"/>
</dbReference>
<evidence type="ECO:0000256" key="10">
    <source>
        <dbReference type="SAM" id="Phobius"/>
    </source>
</evidence>
<dbReference type="PROSITE" id="PS51178">
    <property type="entry name" value="PASTA"/>
    <property type="match status" value="4"/>
</dbReference>
<dbReference type="SUPFAM" id="SSF56112">
    <property type="entry name" value="Protein kinase-like (PK-like)"/>
    <property type="match status" value="1"/>
</dbReference>
<evidence type="ECO:0000256" key="5">
    <source>
        <dbReference type="ARBA" id="ARBA00022777"/>
    </source>
</evidence>
<dbReference type="EC" id="2.7.11.1" evidence="1"/>
<reference evidence="13 14" key="1">
    <citation type="submission" date="2024-02" db="EMBL/GenBank/DDBJ databases">
        <title>Bifidobacterium honeyensis sp. nov., isolated from the comb honey.</title>
        <authorList>
            <person name="Liu W."/>
            <person name="Li Y."/>
        </authorList>
    </citation>
    <scope>NUCLEOTIDE SEQUENCE [LARGE SCALE GENOMIC DNA]</scope>
    <source>
        <strain evidence="13 14">IMAU50988</strain>
    </source>
</reference>
<dbReference type="InterPro" id="IPR011009">
    <property type="entry name" value="Kinase-like_dom_sf"/>
</dbReference>
<keyword evidence="2" id="KW-0723">Serine/threonine-protein kinase</keyword>
<keyword evidence="10" id="KW-0812">Transmembrane</keyword>
<name>A0ABU8ZPA5_9BIFI</name>
<dbReference type="CDD" id="cd06577">
    <property type="entry name" value="PASTA_pknB"/>
    <property type="match status" value="4"/>
</dbReference>
<protein>
    <recommendedName>
        <fullName evidence="1">non-specific serine/threonine protein kinase</fullName>
        <ecNumber evidence="1">2.7.11.1</ecNumber>
    </recommendedName>
</protein>
<dbReference type="Gene3D" id="3.30.10.20">
    <property type="match status" value="4"/>
</dbReference>
<gene>
    <name evidence="13" type="ORF">V8P97_04740</name>
</gene>
<evidence type="ECO:0000256" key="9">
    <source>
        <dbReference type="SAM" id="MobiDB-lite"/>
    </source>
</evidence>
<keyword evidence="4" id="KW-0547">Nucleotide-binding</keyword>
<keyword evidence="3" id="KW-0808">Transferase</keyword>
<dbReference type="PANTHER" id="PTHR43289">
    <property type="entry name" value="MITOGEN-ACTIVATED PROTEIN KINASE KINASE KINASE 20-RELATED"/>
    <property type="match status" value="1"/>
</dbReference>
<comment type="catalytic activity">
    <reaction evidence="7">
        <text>L-threonyl-[protein] + ATP = O-phospho-L-threonyl-[protein] + ADP + H(+)</text>
        <dbReference type="Rhea" id="RHEA:46608"/>
        <dbReference type="Rhea" id="RHEA-COMP:11060"/>
        <dbReference type="Rhea" id="RHEA-COMP:11605"/>
        <dbReference type="ChEBI" id="CHEBI:15378"/>
        <dbReference type="ChEBI" id="CHEBI:30013"/>
        <dbReference type="ChEBI" id="CHEBI:30616"/>
        <dbReference type="ChEBI" id="CHEBI:61977"/>
        <dbReference type="ChEBI" id="CHEBI:456216"/>
        <dbReference type="EC" id="2.7.11.1"/>
    </reaction>
</comment>
<keyword evidence="6" id="KW-0067">ATP-binding</keyword>
<keyword evidence="14" id="KW-1185">Reference proteome</keyword>
<dbReference type="Pfam" id="PF00069">
    <property type="entry name" value="Pkinase"/>
    <property type="match status" value="1"/>
</dbReference>
<dbReference type="InterPro" id="IPR005543">
    <property type="entry name" value="PASTA_dom"/>
</dbReference>
<sequence>MSEAAGANGGQVIDGRYLVVGKIAEGGMASVYEAIDQRLSRHVAVKVMHTQLAQGPHREQFEERFRREARSAAAIANPHIVQVYDTGQYQGLDYLVMEYVHGVNLRREMNEQGTFSVKETLRITAEILDGLASAHRAGVIHRDIKPENILINDRGHVEITDFGLARAASQATLSTTGMLLGTAAYLAPETIENNLATPRSDLYAVGILAYEMLTGDVPFTSENPVTIVFKHVHQDVPSLVATCPGINPEISHFIDRLVSRDPGERPEDAAAALKELEDVRADLSQSDLSLRQARRGDREGGSEDRYPTGPSTPPALAGAANPPLASAGQTEDGAAPDKVTLMQGSDPDKTGTSAMTRTMPGGAGSGSDTRRYALTTHGGPSSADQTQVIQPGRDLPGSVPQADSQPPAPWNRERSADRPAAALIPAGQTTAKKKRHLLPLILVLVILLVAGVGGGSWWYFLGPGSYLTLPRPDDISCKTGSPCSLAGADFSRYQSTLKVAGIEVKTTYVFDDNQPKGKIVSSDPDQVGAKITKRGGRLSVSVSKGPRQATIPSDILKADTDNGRDPLAALKRAGFDRVIHQGAEDEYSMDVPEGAAISVDPAPGTTARHDSEVRVRLSKGKMPVTMPDIVGQTRENADAALKAVHLKAEYKEDWSDKVEAGKVISSSQPADADLHWGDQVEVTVSKGPQTVVMPKVEGKSQDEATRILKGLGLEVKISAPLGNFTHTVRFQDPPAGTKVQVLNGNGDPSVVTLTVV</sequence>
<keyword evidence="5" id="KW-0418">Kinase</keyword>
<feature type="region of interest" description="Disordered" evidence="9">
    <location>
        <begin position="281"/>
        <end position="415"/>
    </location>
</feature>
<dbReference type="PROSITE" id="PS00108">
    <property type="entry name" value="PROTEIN_KINASE_ST"/>
    <property type="match status" value="1"/>
</dbReference>
<evidence type="ECO:0000259" key="12">
    <source>
        <dbReference type="PROSITE" id="PS51178"/>
    </source>
</evidence>
<dbReference type="RefSeq" id="WP_340469323.1">
    <property type="nucleotide sequence ID" value="NZ_JBANBB010000001.1"/>
</dbReference>
<feature type="transmembrane region" description="Helical" evidence="10">
    <location>
        <begin position="437"/>
        <end position="460"/>
    </location>
</feature>
<dbReference type="Gene3D" id="1.10.510.10">
    <property type="entry name" value="Transferase(Phosphotransferase) domain 1"/>
    <property type="match status" value="1"/>
</dbReference>
<dbReference type="CDD" id="cd14014">
    <property type="entry name" value="STKc_PknB_like"/>
    <property type="match status" value="1"/>
</dbReference>
<dbReference type="InterPro" id="IPR008271">
    <property type="entry name" value="Ser/Thr_kinase_AS"/>
</dbReference>
<comment type="caution">
    <text evidence="13">The sequence shown here is derived from an EMBL/GenBank/DDBJ whole genome shotgun (WGS) entry which is preliminary data.</text>
</comment>
<evidence type="ECO:0000256" key="4">
    <source>
        <dbReference type="ARBA" id="ARBA00022741"/>
    </source>
</evidence>
<feature type="domain" description="PASTA" evidence="12">
    <location>
        <begin position="480"/>
        <end position="544"/>
    </location>
</feature>
<evidence type="ECO:0000256" key="2">
    <source>
        <dbReference type="ARBA" id="ARBA00022527"/>
    </source>
</evidence>
<feature type="domain" description="Protein kinase" evidence="11">
    <location>
        <begin position="17"/>
        <end position="279"/>
    </location>
</feature>
<dbReference type="Pfam" id="PF03793">
    <property type="entry name" value="PASTA"/>
    <property type="match status" value="3"/>
</dbReference>
<feature type="compositionally biased region" description="Basic and acidic residues" evidence="9">
    <location>
        <begin position="294"/>
        <end position="306"/>
    </location>
</feature>
<feature type="compositionally biased region" description="Polar residues" evidence="9">
    <location>
        <begin position="378"/>
        <end position="389"/>
    </location>
</feature>
<evidence type="ECO:0000256" key="6">
    <source>
        <dbReference type="ARBA" id="ARBA00022840"/>
    </source>
</evidence>
<feature type="domain" description="PASTA" evidence="12">
    <location>
        <begin position="620"/>
        <end position="686"/>
    </location>
</feature>
<evidence type="ECO:0000256" key="7">
    <source>
        <dbReference type="ARBA" id="ARBA00047899"/>
    </source>
</evidence>
<evidence type="ECO:0000313" key="14">
    <source>
        <dbReference type="Proteomes" id="UP001373159"/>
    </source>
</evidence>
<dbReference type="Proteomes" id="UP001373159">
    <property type="component" value="Unassembled WGS sequence"/>
</dbReference>
<keyword evidence="10" id="KW-0472">Membrane</keyword>
<dbReference type="SMART" id="SM00740">
    <property type="entry name" value="PASTA"/>
    <property type="match status" value="4"/>
</dbReference>
<feature type="compositionally biased region" description="Low complexity" evidence="9">
    <location>
        <begin position="314"/>
        <end position="328"/>
    </location>
</feature>
<accession>A0ABU8ZPA5</accession>
<comment type="catalytic activity">
    <reaction evidence="8">
        <text>L-seryl-[protein] + ATP = O-phospho-L-seryl-[protein] + ADP + H(+)</text>
        <dbReference type="Rhea" id="RHEA:17989"/>
        <dbReference type="Rhea" id="RHEA-COMP:9863"/>
        <dbReference type="Rhea" id="RHEA-COMP:11604"/>
        <dbReference type="ChEBI" id="CHEBI:15378"/>
        <dbReference type="ChEBI" id="CHEBI:29999"/>
        <dbReference type="ChEBI" id="CHEBI:30616"/>
        <dbReference type="ChEBI" id="CHEBI:83421"/>
        <dbReference type="ChEBI" id="CHEBI:456216"/>
        <dbReference type="EC" id="2.7.11.1"/>
    </reaction>
</comment>
<organism evidence="13 14">
    <name type="scientific">Bifidobacterium favimelis</name>
    <dbReference type="NCBI Taxonomy" id="3122979"/>
    <lineage>
        <taxon>Bacteria</taxon>
        <taxon>Bacillati</taxon>
        <taxon>Actinomycetota</taxon>
        <taxon>Actinomycetes</taxon>
        <taxon>Bifidobacteriales</taxon>
        <taxon>Bifidobacteriaceae</taxon>
        <taxon>Bifidobacterium</taxon>
    </lineage>
</organism>
<dbReference type="PROSITE" id="PS50011">
    <property type="entry name" value="PROTEIN_KINASE_DOM"/>
    <property type="match status" value="1"/>
</dbReference>
<evidence type="ECO:0000256" key="1">
    <source>
        <dbReference type="ARBA" id="ARBA00012513"/>
    </source>
</evidence>
<proteinExistence type="predicted"/>
<dbReference type="InterPro" id="IPR000719">
    <property type="entry name" value="Prot_kinase_dom"/>
</dbReference>